<dbReference type="AlphaFoldDB" id="A0A2M6YQM5"/>
<feature type="coiled-coil region" evidence="1">
    <location>
        <begin position="150"/>
        <end position="177"/>
    </location>
</feature>
<evidence type="ECO:0000313" key="4">
    <source>
        <dbReference type="Proteomes" id="UP000229559"/>
    </source>
</evidence>
<evidence type="ECO:0008006" key="5">
    <source>
        <dbReference type="Google" id="ProtNLM"/>
    </source>
</evidence>
<dbReference type="EMBL" id="PEXA01000006">
    <property type="protein sequence ID" value="PIU33414.1"/>
    <property type="molecule type" value="Genomic_DNA"/>
</dbReference>
<gene>
    <name evidence="3" type="ORF">COT04_00180</name>
</gene>
<dbReference type="Proteomes" id="UP000229559">
    <property type="component" value="Unassembled WGS sequence"/>
</dbReference>
<feature type="transmembrane region" description="Helical" evidence="2">
    <location>
        <begin position="60"/>
        <end position="79"/>
    </location>
</feature>
<keyword evidence="2" id="KW-1133">Transmembrane helix</keyword>
<comment type="caution">
    <text evidence="3">The sequence shown here is derived from an EMBL/GenBank/DDBJ whole genome shotgun (WGS) entry which is preliminary data.</text>
</comment>
<evidence type="ECO:0000256" key="2">
    <source>
        <dbReference type="SAM" id="Phobius"/>
    </source>
</evidence>
<name>A0A2M6YQM5_9BACT</name>
<evidence type="ECO:0000313" key="3">
    <source>
        <dbReference type="EMBL" id="PIU33414.1"/>
    </source>
</evidence>
<feature type="transmembrane region" description="Helical" evidence="2">
    <location>
        <begin position="127"/>
        <end position="148"/>
    </location>
</feature>
<reference evidence="4" key="1">
    <citation type="submission" date="2017-09" db="EMBL/GenBank/DDBJ databases">
        <title>Depth-based differentiation of microbial function through sediment-hosted aquifers and enrichment of novel symbionts in the deep terrestrial subsurface.</title>
        <authorList>
            <person name="Probst A.J."/>
            <person name="Ladd B."/>
            <person name="Jarett J.K."/>
            <person name="Geller-Mcgrath D.E."/>
            <person name="Sieber C.M.K."/>
            <person name="Emerson J.B."/>
            <person name="Anantharaman K."/>
            <person name="Thomas B.C."/>
            <person name="Malmstrom R."/>
            <person name="Stieglmeier M."/>
            <person name="Klingl A."/>
            <person name="Woyke T."/>
            <person name="Ryan C.M."/>
            <person name="Banfield J.F."/>
        </authorList>
    </citation>
    <scope>NUCLEOTIDE SEQUENCE [LARGE SCALE GENOMIC DNA]</scope>
</reference>
<evidence type="ECO:0000256" key="1">
    <source>
        <dbReference type="SAM" id="Coils"/>
    </source>
</evidence>
<feature type="transmembrane region" description="Helical" evidence="2">
    <location>
        <begin position="85"/>
        <end position="115"/>
    </location>
</feature>
<keyword evidence="2" id="KW-0472">Membrane</keyword>
<sequence length="243" mass="27970">MAKFLLHSSFLIAAVLLAFFWTSNPFLSYYNLQLIAIFLLFFFINQIIARHHRAKINLTIDAVIFTMMILLLVISTGGLTSPLFFLIYFLMFGLALLFDPLISLSLTLAMVLFFLFTPSQTEPKNELLQLFSLVLITPVALFFGKQYLKVLQDEEKIKILEEEEEIMEEQIGQEESDVLLWTCLDLKKGLTGILDETSQILADVSHLNTRQKERILIIREKALKLLQSSQKLKEEVDKTTDED</sequence>
<proteinExistence type="predicted"/>
<organism evidence="3 4">
    <name type="scientific">Candidatus Shapirobacteria bacterium CG07_land_8_20_14_0_80_39_12</name>
    <dbReference type="NCBI Taxonomy" id="1974480"/>
    <lineage>
        <taxon>Bacteria</taxon>
        <taxon>Candidatus Shapironibacteriota</taxon>
    </lineage>
</organism>
<protein>
    <recommendedName>
        <fullName evidence="5">Signal transduction histidine kinase subgroup 3 dimerisation and phosphoacceptor domain-containing protein</fullName>
    </recommendedName>
</protein>
<accession>A0A2M6YQM5</accession>
<feature type="transmembrane region" description="Helical" evidence="2">
    <location>
        <begin position="28"/>
        <end position="48"/>
    </location>
</feature>
<keyword evidence="2" id="KW-0812">Transmembrane</keyword>
<keyword evidence="1" id="KW-0175">Coiled coil</keyword>